<sequence>MDSRLQLHKMFDKLFLLEDRGHVTFHANVDFPLSRAILAFNNDPFNPPFISVLVFAMSLIQNAFENGIMMKRDEQSSGTNV</sequence>
<dbReference type="EMBL" id="KN716194">
    <property type="protein sequence ID" value="KJH50918.1"/>
    <property type="molecule type" value="Genomic_DNA"/>
</dbReference>
<reference evidence="2" key="2">
    <citation type="journal article" date="2016" name="Sci. Rep.">
        <title>Dictyocaulus viviparus genome, variome and transcriptome elucidate lungworm biology and support future intervention.</title>
        <authorList>
            <person name="McNulty S.N."/>
            <person name="Strube C."/>
            <person name="Rosa B.A."/>
            <person name="Martin J.C."/>
            <person name="Tyagi R."/>
            <person name="Choi Y.J."/>
            <person name="Wang Q."/>
            <person name="Hallsworth Pepin K."/>
            <person name="Zhang X."/>
            <person name="Ozersky P."/>
            <person name="Wilson R.K."/>
            <person name="Sternberg P.W."/>
            <person name="Gasser R.B."/>
            <person name="Mitreva M."/>
        </authorList>
    </citation>
    <scope>NUCLEOTIDE SEQUENCE [LARGE SCALE GENOMIC DNA]</scope>
    <source>
        <strain evidence="2">HannoverDv2000</strain>
    </source>
</reference>
<organism evidence="1 2">
    <name type="scientific">Dictyocaulus viviparus</name>
    <name type="common">Bovine lungworm</name>
    <dbReference type="NCBI Taxonomy" id="29172"/>
    <lineage>
        <taxon>Eukaryota</taxon>
        <taxon>Metazoa</taxon>
        <taxon>Ecdysozoa</taxon>
        <taxon>Nematoda</taxon>
        <taxon>Chromadorea</taxon>
        <taxon>Rhabditida</taxon>
        <taxon>Rhabditina</taxon>
        <taxon>Rhabditomorpha</taxon>
        <taxon>Strongyloidea</taxon>
        <taxon>Metastrongylidae</taxon>
        <taxon>Dictyocaulus</taxon>
    </lineage>
</organism>
<dbReference type="AlphaFoldDB" id="A0A0D8Y232"/>
<protein>
    <submittedName>
        <fullName evidence="1">Uncharacterized protein</fullName>
    </submittedName>
</protein>
<proteinExistence type="predicted"/>
<name>A0A0D8Y232_DICVI</name>
<gene>
    <name evidence="1" type="ORF">DICVIV_02879</name>
</gene>
<dbReference type="Proteomes" id="UP000053766">
    <property type="component" value="Unassembled WGS sequence"/>
</dbReference>
<evidence type="ECO:0000313" key="2">
    <source>
        <dbReference type="Proteomes" id="UP000053766"/>
    </source>
</evidence>
<evidence type="ECO:0000313" key="1">
    <source>
        <dbReference type="EMBL" id="KJH50918.1"/>
    </source>
</evidence>
<keyword evidence="2" id="KW-1185">Reference proteome</keyword>
<reference evidence="1 2" key="1">
    <citation type="submission" date="2013-11" db="EMBL/GenBank/DDBJ databases">
        <title>Draft genome of the bovine lungworm Dictyocaulus viviparus.</title>
        <authorList>
            <person name="Mitreva M."/>
        </authorList>
    </citation>
    <scope>NUCLEOTIDE SEQUENCE [LARGE SCALE GENOMIC DNA]</scope>
    <source>
        <strain evidence="1 2">HannoverDv2000</strain>
    </source>
</reference>
<accession>A0A0D8Y232</accession>